<dbReference type="Gene3D" id="3.40.190.10">
    <property type="entry name" value="Periplasmic binding protein-like II"/>
    <property type="match status" value="2"/>
</dbReference>
<evidence type="ECO:0000256" key="2">
    <source>
        <dbReference type="ARBA" id="ARBA00022475"/>
    </source>
</evidence>
<dbReference type="EMBL" id="UFQT01000509">
    <property type="protein sequence ID" value="SSX24852.1"/>
    <property type="molecule type" value="Genomic_DNA"/>
</dbReference>
<dbReference type="PANTHER" id="PTHR42643">
    <property type="entry name" value="IONOTROPIC RECEPTOR 20A-RELATED"/>
    <property type="match status" value="1"/>
</dbReference>
<evidence type="ECO:0000256" key="4">
    <source>
        <dbReference type="ARBA" id="ARBA00022989"/>
    </source>
</evidence>
<protein>
    <submittedName>
        <fullName evidence="11">CSON011600 protein</fullName>
    </submittedName>
</protein>
<feature type="transmembrane region" description="Helical" evidence="8">
    <location>
        <begin position="1220"/>
        <end position="1243"/>
    </location>
</feature>
<dbReference type="PANTHER" id="PTHR42643:SF30">
    <property type="entry name" value="IONOTROPIC RECEPTOR 40A-RELATED"/>
    <property type="match status" value="1"/>
</dbReference>
<keyword evidence="7" id="KW-0325">Glycoprotein</keyword>
<dbReference type="SUPFAM" id="SSF53850">
    <property type="entry name" value="Periplasmic binding protein-like II"/>
    <property type="match status" value="2"/>
</dbReference>
<dbReference type="AlphaFoldDB" id="A0A336M3L9"/>
<accession>A0A336M3L9</accession>
<organism evidence="11">
    <name type="scientific">Culicoides sonorensis</name>
    <name type="common">Biting midge</name>
    <dbReference type="NCBI Taxonomy" id="179676"/>
    <lineage>
        <taxon>Eukaryota</taxon>
        <taxon>Metazoa</taxon>
        <taxon>Ecdysozoa</taxon>
        <taxon>Arthropoda</taxon>
        <taxon>Hexapoda</taxon>
        <taxon>Insecta</taxon>
        <taxon>Pterygota</taxon>
        <taxon>Neoptera</taxon>
        <taxon>Endopterygota</taxon>
        <taxon>Diptera</taxon>
        <taxon>Nematocera</taxon>
        <taxon>Chironomoidea</taxon>
        <taxon>Ceratopogonidae</taxon>
        <taxon>Ceratopogoninae</taxon>
        <taxon>Culicoides</taxon>
        <taxon>Monoculicoides</taxon>
    </lineage>
</organism>
<dbReference type="GO" id="GO:0005886">
    <property type="term" value="C:plasma membrane"/>
    <property type="evidence" value="ECO:0007669"/>
    <property type="project" value="UniProtKB-SubCell"/>
</dbReference>
<feature type="domain" description="Putative ionotropic receptor ligand binding" evidence="10">
    <location>
        <begin position="103"/>
        <end position="200"/>
    </location>
</feature>
<evidence type="ECO:0000256" key="3">
    <source>
        <dbReference type="ARBA" id="ARBA00022692"/>
    </source>
</evidence>
<feature type="transmembrane region" description="Helical" evidence="8">
    <location>
        <begin position="1003"/>
        <end position="1022"/>
    </location>
</feature>
<dbReference type="VEuPathDB" id="VectorBase:CSON011600"/>
<evidence type="ECO:0000256" key="9">
    <source>
        <dbReference type="SAM" id="SignalP"/>
    </source>
</evidence>
<feature type="signal peptide" evidence="9">
    <location>
        <begin position="1"/>
        <end position="18"/>
    </location>
</feature>
<feature type="transmembrane region" description="Helical" evidence="8">
    <location>
        <begin position="393"/>
        <end position="412"/>
    </location>
</feature>
<reference evidence="11" key="1">
    <citation type="submission" date="2018-07" db="EMBL/GenBank/DDBJ databases">
        <authorList>
            <person name="Quirk P.G."/>
            <person name="Krulwich T.A."/>
        </authorList>
    </citation>
    <scope>NUCLEOTIDE SEQUENCE</scope>
</reference>
<feature type="transmembrane region" description="Helical" evidence="8">
    <location>
        <begin position="353"/>
        <end position="381"/>
    </location>
</feature>
<comment type="subcellular location">
    <subcellularLocation>
        <location evidence="1">Cell membrane</location>
        <topology evidence="1">Multi-pass membrane protein</topology>
    </subcellularLocation>
</comment>
<dbReference type="Gene3D" id="1.10.287.70">
    <property type="match status" value="2"/>
</dbReference>
<keyword evidence="4 8" id="KW-1133">Transmembrane helix</keyword>
<keyword evidence="6" id="KW-0675">Receptor</keyword>
<evidence type="ECO:0000313" key="11">
    <source>
        <dbReference type="EMBL" id="SSX24852.1"/>
    </source>
</evidence>
<evidence type="ECO:0000259" key="10">
    <source>
        <dbReference type="Pfam" id="PF24061"/>
    </source>
</evidence>
<keyword evidence="3 8" id="KW-0812">Transmembrane</keyword>
<evidence type="ECO:0000256" key="1">
    <source>
        <dbReference type="ARBA" id="ARBA00004651"/>
    </source>
</evidence>
<keyword evidence="5 8" id="KW-0472">Membrane</keyword>
<feature type="transmembrane region" description="Helical" evidence="8">
    <location>
        <begin position="965"/>
        <end position="991"/>
    </location>
</feature>
<name>A0A336M3L9_CULSO</name>
<evidence type="ECO:0000256" key="6">
    <source>
        <dbReference type="ARBA" id="ARBA00023170"/>
    </source>
</evidence>
<feature type="transmembrane region" description="Helical" evidence="8">
    <location>
        <begin position="418"/>
        <end position="440"/>
    </location>
</feature>
<dbReference type="OMA" id="MTFYGNE"/>
<feature type="chain" id="PRO_5016439244" evidence="9">
    <location>
        <begin position="19"/>
        <end position="1261"/>
    </location>
</feature>
<dbReference type="InterPro" id="IPR056198">
    <property type="entry name" value="LBD_receptor"/>
</dbReference>
<evidence type="ECO:0000256" key="7">
    <source>
        <dbReference type="ARBA" id="ARBA00023180"/>
    </source>
</evidence>
<proteinExistence type="predicted"/>
<keyword evidence="2" id="KW-1003">Cell membrane</keyword>
<feature type="transmembrane region" description="Helical" evidence="8">
    <location>
        <begin position="607"/>
        <end position="627"/>
    </location>
</feature>
<keyword evidence="9" id="KW-0732">Signal</keyword>
<sequence>MKVLRWLLTLTFSVHVKSQILDKDQFQRQDEASIIVPCVLKLLSVYFKSERALKGSLAIVNLAPDPGLIALKVLYILNENPNHDLGVMVKDATKFHFSPAHVTEKAQNYFIMVDTADQLPQTIKQLFKLPTWNSLANVVILFTSIMNETILQEQTQDVLEQLFKRSMYNVNVMSQRADTVVIQTYTYFPYDSGNCATSVKNIRKIHECTNLKSDVNEEDNIVLKAFNVFRFPKIPNRLHGCPLNVSVAVQTPYVVGFEGNIESGIEIQMLKMIGQKLDLKPSYRIIDEETLNSLTTNNRTHGIYSDVLQGYSDIIVGGFHENAISRKILSASIPYYQDDLTWCVQPASFASTLFNVFVVFNTLIWSACITIIICSAIIFYINHFREQPTRNESPIYSLILSTSIMFNTNIGYMPKRVMIKLFLTVLLIFAFHFGAFYNAFLLKILTSPRYEPQISNAYMAVESGMTFYGNEDTLEHFSNKKEDVISQKIVENFQVCKKLDKCLEKIKYDKMTAVAISRHHALNSPMISPLDMFCFSTSNNIYTYSVAMLVKKQFHLLLKIENIIRGITESGLLSKWQRDSELVVVNTDSDDEGSVTRLKFEHVQGGFLLWVIGMGLAFVAFVFEWIVQILDAPHMHRHYEADYVVPCVLQLLNKYFKAEHQTSGPLAIVSLTSDPTLIERTVLVVFNESPKHEFALMTKYATRYHMPELHVTGQALNYFILVSKATQLTETLKQLSSLPTWNPLANFVILFTKVLNETYLEDQTFKMMDELFTYSAYNVHVLSQRKDTYMIQSYTYFPYEADNCATSVKNIKLVDECFNEKESQYDPDNIRVVEHHQDLYPKIPKKLHKCQLNVSVFIQAPYVLATNDEINRGIEILMLQQITNELDMVPVYNVLDKEVVNSLTTDDNETGIYSDILHGRSDVMVGGFFENSISRSIMSSSVPYYQDDLTWCVPNAELASNWTNVIGIFSLTTWIVTFLALFLSSLIILAYSRREEHQYHENISWSIMIGFAFTLSNAAHFFPSRINVMIFLTILMFYALHINIIYHSFLITVLTRPKFEPQIENQEMAVHAKMTFYGNEDALAHFKSKKNDRISKEIVSRFKTCKDIDKCLKLIQTKKSVAIAVSRHHSDNNPVISPMDMSCFPKTSNIYTYSVSMLTKKYYHLLPKINYVIRGISESGLLKKWQEDIESVKVETNHKSGGHGGGDVVKLRVRHVEGGFLLWALGLILACLAFGCEHLMHWWSRNDRSNRLITLIDRLFC</sequence>
<feature type="transmembrane region" description="Helical" evidence="8">
    <location>
        <begin position="1028"/>
        <end position="1054"/>
    </location>
</feature>
<evidence type="ECO:0000256" key="8">
    <source>
        <dbReference type="SAM" id="Phobius"/>
    </source>
</evidence>
<dbReference type="Pfam" id="PF24061">
    <property type="entry name" value="LBD_receptor"/>
    <property type="match status" value="2"/>
</dbReference>
<gene>
    <name evidence="11" type="primary">CSON011600</name>
</gene>
<dbReference type="InterPro" id="IPR052192">
    <property type="entry name" value="Insect_Ionotropic_Sensory_Rcpt"/>
</dbReference>
<feature type="domain" description="Putative ionotropic receptor ligand binding" evidence="10">
    <location>
        <begin position="719"/>
        <end position="809"/>
    </location>
</feature>
<evidence type="ECO:0000256" key="5">
    <source>
        <dbReference type="ARBA" id="ARBA00023136"/>
    </source>
</evidence>